<reference evidence="11" key="1">
    <citation type="submission" date="2021-03" db="EMBL/GenBank/DDBJ databases">
        <title>Pengzhenrongella sicca gen. nov., sp. nov., a new member of suborder Micrococcineae isolated from High-Arctic tundra soil.</title>
        <authorList>
            <person name="Peng F."/>
        </authorList>
    </citation>
    <scope>NUCLEOTIDE SEQUENCE</scope>
    <source>
        <strain evidence="11">LRZ-2</strain>
    </source>
</reference>
<evidence type="ECO:0000256" key="8">
    <source>
        <dbReference type="ARBA" id="ARBA00035585"/>
    </source>
</evidence>
<evidence type="ECO:0000313" key="11">
    <source>
        <dbReference type="EMBL" id="QTE30827.1"/>
    </source>
</evidence>
<dbReference type="AlphaFoldDB" id="A0A8A4ZJW5"/>
<sequence>MSPRPHLRPGLVALVAAGGAVGTSARYGLALALPHDGGWPVATFVANLFGAFLLGALLEALLRRGAESVGGRRARLGLGTGVLGGFTTFSSLALETDRLVAGGAAVTGVTYALATVVGGVLTCLAGVALAGARHRRRGGGGAR</sequence>
<dbReference type="Pfam" id="PF02537">
    <property type="entry name" value="CRCB"/>
    <property type="match status" value="1"/>
</dbReference>
<comment type="similarity">
    <text evidence="7 10">Belongs to the fluoride channel Fluc/FEX (TC 1.A.43) family.</text>
</comment>
<keyword evidence="12" id="KW-1185">Reference proteome</keyword>
<keyword evidence="3 10" id="KW-0812">Transmembrane</keyword>
<feature type="transmembrane region" description="Helical" evidence="10">
    <location>
        <begin position="100"/>
        <end position="129"/>
    </location>
</feature>
<evidence type="ECO:0000256" key="5">
    <source>
        <dbReference type="ARBA" id="ARBA00023136"/>
    </source>
</evidence>
<evidence type="ECO:0000256" key="9">
    <source>
        <dbReference type="ARBA" id="ARBA00049940"/>
    </source>
</evidence>
<evidence type="ECO:0000256" key="2">
    <source>
        <dbReference type="ARBA" id="ARBA00022475"/>
    </source>
</evidence>
<protein>
    <recommendedName>
        <fullName evidence="10">Fluoride-specific ion channel FluC</fullName>
    </recommendedName>
</protein>
<evidence type="ECO:0000256" key="6">
    <source>
        <dbReference type="ARBA" id="ARBA00023303"/>
    </source>
</evidence>
<feature type="binding site" evidence="10">
    <location>
        <position position="87"/>
    </location>
    <ligand>
        <name>Na(+)</name>
        <dbReference type="ChEBI" id="CHEBI:29101"/>
        <note>structural</note>
    </ligand>
</feature>
<feature type="binding site" evidence="10">
    <location>
        <position position="84"/>
    </location>
    <ligand>
        <name>Na(+)</name>
        <dbReference type="ChEBI" id="CHEBI:29101"/>
        <note>structural</note>
    </ligand>
</feature>
<keyword evidence="10" id="KW-0915">Sodium</keyword>
<comment type="catalytic activity">
    <reaction evidence="8">
        <text>fluoride(in) = fluoride(out)</text>
        <dbReference type="Rhea" id="RHEA:76159"/>
        <dbReference type="ChEBI" id="CHEBI:17051"/>
    </reaction>
    <physiologicalReaction direction="left-to-right" evidence="8">
        <dbReference type="Rhea" id="RHEA:76160"/>
    </physiologicalReaction>
</comment>
<keyword evidence="10" id="KW-0406">Ion transport</keyword>
<feature type="transmembrane region" description="Helical" evidence="10">
    <location>
        <begin position="74"/>
        <end position="94"/>
    </location>
</feature>
<keyword evidence="2 10" id="KW-1003">Cell membrane</keyword>
<comment type="function">
    <text evidence="9 10">Fluoride-specific ion channel. Important for reducing fluoride concentration in the cell, thus reducing its toxicity.</text>
</comment>
<dbReference type="RefSeq" id="WP_227425202.1">
    <property type="nucleotide sequence ID" value="NZ_CP071868.1"/>
</dbReference>
<evidence type="ECO:0000313" key="12">
    <source>
        <dbReference type="Proteomes" id="UP000663937"/>
    </source>
</evidence>
<dbReference type="GO" id="GO:0062054">
    <property type="term" value="F:fluoride channel activity"/>
    <property type="evidence" value="ECO:0007669"/>
    <property type="project" value="UniProtKB-UniRule"/>
</dbReference>
<keyword evidence="5 10" id="KW-0472">Membrane</keyword>
<organism evidence="11 12">
    <name type="scientific">Pengzhenrongella sicca</name>
    <dbReference type="NCBI Taxonomy" id="2819238"/>
    <lineage>
        <taxon>Bacteria</taxon>
        <taxon>Bacillati</taxon>
        <taxon>Actinomycetota</taxon>
        <taxon>Actinomycetes</taxon>
        <taxon>Micrococcales</taxon>
        <taxon>Pengzhenrongella</taxon>
    </lineage>
</organism>
<name>A0A8A4ZJW5_9MICO</name>
<evidence type="ECO:0000256" key="3">
    <source>
        <dbReference type="ARBA" id="ARBA00022692"/>
    </source>
</evidence>
<gene>
    <name evidence="10" type="primary">fluC</name>
    <name evidence="10" type="synonym">crcB</name>
    <name evidence="11" type="ORF">J4E96_07820</name>
</gene>
<dbReference type="PANTHER" id="PTHR28259">
    <property type="entry name" value="FLUORIDE EXPORT PROTEIN 1-RELATED"/>
    <property type="match status" value="1"/>
</dbReference>
<keyword evidence="10" id="KW-0813">Transport</keyword>
<keyword evidence="6 10" id="KW-0407">Ion channel</keyword>
<comment type="subcellular location">
    <subcellularLocation>
        <location evidence="1 10">Cell membrane</location>
        <topology evidence="1 10">Multi-pass membrane protein</topology>
    </subcellularLocation>
</comment>
<evidence type="ECO:0000256" key="4">
    <source>
        <dbReference type="ARBA" id="ARBA00022989"/>
    </source>
</evidence>
<evidence type="ECO:0000256" key="10">
    <source>
        <dbReference type="HAMAP-Rule" id="MF_00454"/>
    </source>
</evidence>
<comment type="activity regulation">
    <text evidence="10">Na(+) is not transported, but it plays an essential structural role and its presence is essential for fluoride channel function.</text>
</comment>
<keyword evidence="10" id="KW-0479">Metal-binding</keyword>
<dbReference type="Proteomes" id="UP000663937">
    <property type="component" value="Chromosome"/>
</dbReference>
<keyword evidence="4 10" id="KW-1133">Transmembrane helix</keyword>
<feature type="transmembrane region" description="Helical" evidence="10">
    <location>
        <begin position="40"/>
        <end position="62"/>
    </location>
</feature>
<evidence type="ECO:0000256" key="7">
    <source>
        <dbReference type="ARBA" id="ARBA00035120"/>
    </source>
</evidence>
<dbReference type="GO" id="GO:0046872">
    <property type="term" value="F:metal ion binding"/>
    <property type="evidence" value="ECO:0007669"/>
    <property type="project" value="UniProtKB-KW"/>
</dbReference>
<dbReference type="HAMAP" id="MF_00454">
    <property type="entry name" value="FluC"/>
    <property type="match status" value="1"/>
</dbReference>
<dbReference type="GO" id="GO:0140114">
    <property type="term" value="P:cellular detoxification of fluoride"/>
    <property type="evidence" value="ECO:0007669"/>
    <property type="project" value="UniProtKB-UniRule"/>
</dbReference>
<dbReference type="InterPro" id="IPR003691">
    <property type="entry name" value="FluC"/>
</dbReference>
<dbReference type="GO" id="GO:0005886">
    <property type="term" value="C:plasma membrane"/>
    <property type="evidence" value="ECO:0007669"/>
    <property type="project" value="UniProtKB-SubCell"/>
</dbReference>
<dbReference type="EMBL" id="CP071868">
    <property type="protein sequence ID" value="QTE30827.1"/>
    <property type="molecule type" value="Genomic_DNA"/>
</dbReference>
<evidence type="ECO:0000256" key="1">
    <source>
        <dbReference type="ARBA" id="ARBA00004651"/>
    </source>
</evidence>
<dbReference type="PANTHER" id="PTHR28259:SF1">
    <property type="entry name" value="FLUORIDE EXPORT PROTEIN 1-RELATED"/>
    <property type="match status" value="1"/>
</dbReference>
<proteinExistence type="inferred from homology"/>
<accession>A0A8A4ZJW5</accession>
<dbReference type="KEGG" id="psic:J4E96_07820"/>